<gene>
    <name evidence="1" type="ORF">A2290_03710</name>
</gene>
<name>A0A1F4RZ24_UNCSA</name>
<reference evidence="1 2" key="1">
    <citation type="journal article" date="2016" name="Nat. Commun.">
        <title>Thousands of microbial genomes shed light on interconnected biogeochemical processes in an aquifer system.</title>
        <authorList>
            <person name="Anantharaman K."/>
            <person name="Brown C.T."/>
            <person name="Hug L.A."/>
            <person name="Sharon I."/>
            <person name="Castelle C.J."/>
            <person name="Probst A.J."/>
            <person name="Thomas B.C."/>
            <person name="Singh A."/>
            <person name="Wilkins M.J."/>
            <person name="Karaoz U."/>
            <person name="Brodie E.L."/>
            <person name="Williams K.H."/>
            <person name="Hubbard S.S."/>
            <person name="Banfield J.F."/>
        </authorList>
    </citation>
    <scope>NUCLEOTIDE SEQUENCE [LARGE SCALE GENOMIC DNA]</scope>
</reference>
<dbReference type="Gene3D" id="2.60.40.4070">
    <property type="match status" value="1"/>
</dbReference>
<sequence>MLKIVNKIIFSITIAIFLIASGNLAIAGVPYTAIYWVDGKILPPTDGAKVSTNDRIVILYETTTEAGYADDFSGPSGLSGRSGEFMMNAMEDWRMEIKPGKYKISVAKGSDNYGVDPTDITITGKGYDTAPDLVLAKGAGITPPGTKPFNPPLAGEVPVIESIKFNNRLYQPKLIDNKYEFIVSNQPKIDVKVTAGNIGIDTSTLSILLDEGTANEDNIPIMEDNITTKVGENNPVEVDYTLNFVDEAKTLTYGKHTLEFFAGNSIGTTSEIAVVSALSGDVKIIGEVLAYPSPIHLSIDEKVTLQYGLSTNADIDIYIFDITAKIVKKLSFTAGSQGGSAGGTANPNKVEWNLMSDQGYKIGSGIYIWNIVDKNKSKIIGKGKLTTAP</sequence>
<dbReference type="EMBL" id="MEUA01000055">
    <property type="protein sequence ID" value="OGC13434.1"/>
    <property type="molecule type" value="Genomic_DNA"/>
</dbReference>
<evidence type="ECO:0000313" key="2">
    <source>
        <dbReference type="Proteomes" id="UP000177905"/>
    </source>
</evidence>
<evidence type="ECO:0000313" key="1">
    <source>
        <dbReference type="EMBL" id="OGC13434.1"/>
    </source>
</evidence>
<evidence type="ECO:0008006" key="3">
    <source>
        <dbReference type="Google" id="ProtNLM"/>
    </source>
</evidence>
<accession>A0A1F4RZ24</accession>
<organism evidence="1 2">
    <name type="scientific">candidate division WOR-1 bacterium RIFOXYB2_FULL_36_35</name>
    <dbReference type="NCBI Taxonomy" id="1802578"/>
    <lineage>
        <taxon>Bacteria</taxon>
        <taxon>Bacillati</taxon>
        <taxon>Saganbacteria</taxon>
    </lineage>
</organism>
<proteinExistence type="predicted"/>
<protein>
    <recommendedName>
        <fullName evidence="3">FlgD Ig-like domain-containing protein</fullName>
    </recommendedName>
</protein>
<dbReference type="AlphaFoldDB" id="A0A1F4RZ24"/>
<dbReference type="Proteomes" id="UP000177905">
    <property type="component" value="Unassembled WGS sequence"/>
</dbReference>
<comment type="caution">
    <text evidence="1">The sequence shown here is derived from an EMBL/GenBank/DDBJ whole genome shotgun (WGS) entry which is preliminary data.</text>
</comment>